<sequence>MQVTLLEWKYAAILAVAIGATAVHFLLGIVPINAIFIGTIC</sequence>
<dbReference type="KEGG" id="sbk:SHEWBE_2491"/>
<gene>
    <name evidence="2" type="ORF">SHEWBE_2491</name>
</gene>
<evidence type="ECO:0000313" key="3">
    <source>
        <dbReference type="Proteomes" id="UP000250123"/>
    </source>
</evidence>
<reference evidence="3" key="1">
    <citation type="submission" date="2018-06" db="EMBL/GenBank/DDBJ databases">
        <authorList>
            <person name="Cea G.-C."/>
            <person name="William W."/>
        </authorList>
    </citation>
    <scope>NUCLEOTIDE SEQUENCE [LARGE SCALE GENOMIC DNA]</scope>
    <source>
        <strain evidence="3">DB21MT-2</strain>
    </source>
</reference>
<dbReference type="AlphaFoldDB" id="A0A330M4V7"/>
<dbReference type="EMBL" id="LS483452">
    <property type="protein sequence ID" value="SQH76454.1"/>
    <property type="molecule type" value="Genomic_DNA"/>
</dbReference>
<proteinExistence type="predicted"/>
<evidence type="ECO:0000256" key="1">
    <source>
        <dbReference type="SAM" id="Phobius"/>
    </source>
</evidence>
<name>A0A330M4V7_9GAMM</name>
<dbReference type="Proteomes" id="UP000250123">
    <property type="component" value="Chromosome SHEWBE"/>
</dbReference>
<organism evidence="2 3">
    <name type="scientific">Shewanella benthica</name>
    <dbReference type="NCBI Taxonomy" id="43661"/>
    <lineage>
        <taxon>Bacteria</taxon>
        <taxon>Pseudomonadati</taxon>
        <taxon>Pseudomonadota</taxon>
        <taxon>Gammaproteobacteria</taxon>
        <taxon>Alteromonadales</taxon>
        <taxon>Shewanellaceae</taxon>
        <taxon>Shewanella</taxon>
    </lineage>
</organism>
<protein>
    <submittedName>
        <fullName evidence="2">Uncharacterized protein</fullName>
    </submittedName>
</protein>
<keyword evidence="1" id="KW-0812">Transmembrane</keyword>
<keyword evidence="1" id="KW-1133">Transmembrane helix</keyword>
<accession>A0A330M4V7</accession>
<evidence type="ECO:0000313" key="2">
    <source>
        <dbReference type="EMBL" id="SQH76454.1"/>
    </source>
</evidence>
<feature type="transmembrane region" description="Helical" evidence="1">
    <location>
        <begin position="12"/>
        <end position="36"/>
    </location>
</feature>
<keyword evidence="1" id="KW-0472">Membrane</keyword>